<dbReference type="InterPro" id="IPR006913">
    <property type="entry name" value="CENP-V/GFA"/>
</dbReference>
<dbReference type="Pfam" id="PF04828">
    <property type="entry name" value="GFA"/>
    <property type="match status" value="1"/>
</dbReference>
<feature type="domain" description="CENP-V/GFA" evidence="5">
    <location>
        <begin position="8"/>
        <end position="121"/>
    </location>
</feature>
<dbReference type="PANTHER" id="PTHR33337">
    <property type="entry name" value="GFA DOMAIN-CONTAINING PROTEIN"/>
    <property type="match status" value="1"/>
</dbReference>
<evidence type="ECO:0000256" key="1">
    <source>
        <dbReference type="ARBA" id="ARBA00005495"/>
    </source>
</evidence>
<keyword evidence="3" id="KW-0862">Zinc</keyword>
<keyword evidence="2" id="KW-0479">Metal-binding</keyword>
<dbReference type="SUPFAM" id="SSF51316">
    <property type="entry name" value="Mss4-like"/>
    <property type="match status" value="1"/>
</dbReference>
<protein>
    <submittedName>
        <fullName evidence="6">GFA family protein</fullName>
    </submittedName>
</protein>
<proteinExistence type="inferred from homology"/>
<evidence type="ECO:0000256" key="2">
    <source>
        <dbReference type="ARBA" id="ARBA00022723"/>
    </source>
</evidence>
<dbReference type="InterPro" id="IPR011057">
    <property type="entry name" value="Mss4-like_sf"/>
</dbReference>
<evidence type="ECO:0000313" key="6">
    <source>
        <dbReference type="EMBL" id="MDC0743576.1"/>
    </source>
</evidence>
<dbReference type="PANTHER" id="PTHR33337:SF40">
    <property type="entry name" value="CENP-V_GFA DOMAIN-CONTAINING PROTEIN-RELATED"/>
    <property type="match status" value="1"/>
</dbReference>
<name>A0ABT5ES65_9BACT</name>
<evidence type="ECO:0000313" key="7">
    <source>
        <dbReference type="Proteomes" id="UP001221411"/>
    </source>
</evidence>
<evidence type="ECO:0000256" key="4">
    <source>
        <dbReference type="ARBA" id="ARBA00023239"/>
    </source>
</evidence>
<evidence type="ECO:0000259" key="5">
    <source>
        <dbReference type="PROSITE" id="PS51891"/>
    </source>
</evidence>
<dbReference type="RefSeq" id="WP_271919247.1">
    <property type="nucleotide sequence ID" value="NZ_JAQNDO010000001.1"/>
</dbReference>
<comment type="similarity">
    <text evidence="1">Belongs to the Gfa family.</text>
</comment>
<sequence>MTKTLQQQQATCECGACQFEVGAAPAVRFFCHCTICQAYNGKPFADVTVLRAKHVEVNDWSQIAFKKYRPPPNINRGLCKTCGKPAIEYVGFGPAKIIFVPSINFKRQELLPPPVMHIFYHRRLNDAADDLPKYSGYLRSQMAVGGRFTRLFGWGG</sequence>
<evidence type="ECO:0000256" key="3">
    <source>
        <dbReference type="ARBA" id="ARBA00022833"/>
    </source>
</evidence>
<dbReference type="PROSITE" id="PS51891">
    <property type="entry name" value="CENP_V_GFA"/>
    <property type="match status" value="1"/>
</dbReference>
<keyword evidence="7" id="KW-1185">Reference proteome</keyword>
<dbReference type="EMBL" id="JAQNDO010000001">
    <property type="protein sequence ID" value="MDC0743576.1"/>
    <property type="molecule type" value="Genomic_DNA"/>
</dbReference>
<dbReference type="Gene3D" id="3.90.1590.10">
    <property type="entry name" value="glutathione-dependent formaldehyde- activating enzyme (gfa)"/>
    <property type="match status" value="1"/>
</dbReference>
<gene>
    <name evidence="6" type="ORF">POL67_19775</name>
</gene>
<reference evidence="6 7" key="1">
    <citation type="submission" date="2022-11" db="EMBL/GenBank/DDBJ databases">
        <title>Minimal conservation of predation-associated metabolite biosynthetic gene clusters underscores biosynthetic potential of Myxococcota including descriptions for ten novel species: Archangium lansinium sp. nov., Myxococcus landrumus sp. nov., Nannocystis bai.</title>
        <authorList>
            <person name="Ahearne A."/>
            <person name="Stevens C."/>
            <person name="Dowd S."/>
        </authorList>
    </citation>
    <scope>NUCLEOTIDE SEQUENCE [LARGE SCALE GENOMIC DNA]</scope>
    <source>
        <strain evidence="6 7">RJM3</strain>
    </source>
</reference>
<keyword evidence="4" id="KW-0456">Lyase</keyword>
<dbReference type="Proteomes" id="UP001221411">
    <property type="component" value="Unassembled WGS sequence"/>
</dbReference>
<comment type="caution">
    <text evidence="6">The sequence shown here is derived from an EMBL/GenBank/DDBJ whole genome shotgun (WGS) entry which is preliminary data.</text>
</comment>
<organism evidence="6 7">
    <name type="scientific">Polyangium mundeleinium</name>
    <dbReference type="NCBI Taxonomy" id="2995306"/>
    <lineage>
        <taxon>Bacteria</taxon>
        <taxon>Pseudomonadati</taxon>
        <taxon>Myxococcota</taxon>
        <taxon>Polyangia</taxon>
        <taxon>Polyangiales</taxon>
        <taxon>Polyangiaceae</taxon>
        <taxon>Polyangium</taxon>
    </lineage>
</organism>
<accession>A0ABT5ES65</accession>